<evidence type="ECO:0000313" key="1">
    <source>
        <dbReference type="EMBL" id="KAH7835841.1"/>
    </source>
</evidence>
<sequence length="420" mass="48733">MVHLAIHLPREIKLGGPVQYRWMYPIERLLGILKRFVTNKARPEGSIAEAYISKECTTFCSMYLDGIETVFNREERNDDGGDRAPGLVAFTQNVCPFGLIRRALDVPINQHEMAQWFVLFNSPEVEPYIELHKNLLENDNTVDIPKRQRKEFPKWFRKHMNELREHKSPKANDELWSLANGPDSVINTYSGCISNGVRFHTIERDNRRTTQNSGVVVEGDHGGQTIDFYGYLTKVWELNYLFGHQVILFQCEWYDSSDKTMRVDAHCTSIDIRSRWYEDDSFVLPSQVQQVFYIPDTKLGDNWNIVERIQRRGIWNVPEMESLETNGVPNEVFQQDTTTEVPTIVIEDPIVTSLRRNDIEPAIVSEDVVLQLDTRQAQAEGVDDEDTFMYDDEDQLMGDNDDEDEEEDHSDYDVDVDIEP</sequence>
<organism evidence="1 2">
    <name type="scientific">Vaccinium darrowii</name>
    <dbReference type="NCBI Taxonomy" id="229202"/>
    <lineage>
        <taxon>Eukaryota</taxon>
        <taxon>Viridiplantae</taxon>
        <taxon>Streptophyta</taxon>
        <taxon>Embryophyta</taxon>
        <taxon>Tracheophyta</taxon>
        <taxon>Spermatophyta</taxon>
        <taxon>Magnoliopsida</taxon>
        <taxon>eudicotyledons</taxon>
        <taxon>Gunneridae</taxon>
        <taxon>Pentapetalae</taxon>
        <taxon>asterids</taxon>
        <taxon>Ericales</taxon>
        <taxon>Ericaceae</taxon>
        <taxon>Vaccinioideae</taxon>
        <taxon>Vaccinieae</taxon>
        <taxon>Vaccinium</taxon>
    </lineage>
</organism>
<reference evidence="1 2" key="1">
    <citation type="journal article" date="2021" name="Hortic Res">
        <title>High-quality reference genome and annotation aids understanding of berry development for evergreen blueberry (Vaccinium darrowii).</title>
        <authorList>
            <person name="Yu J."/>
            <person name="Hulse-Kemp A.M."/>
            <person name="Babiker E."/>
            <person name="Staton M."/>
        </authorList>
    </citation>
    <scope>NUCLEOTIDE SEQUENCE [LARGE SCALE GENOMIC DNA]</scope>
    <source>
        <strain evidence="2">cv. NJ 8807/NJ 8810</strain>
        <tissue evidence="1">Young leaf</tissue>
    </source>
</reference>
<dbReference type="EMBL" id="CM037152">
    <property type="protein sequence ID" value="KAH7835841.1"/>
    <property type="molecule type" value="Genomic_DNA"/>
</dbReference>
<comment type="caution">
    <text evidence="1">The sequence shown here is derived from an EMBL/GenBank/DDBJ whole genome shotgun (WGS) entry which is preliminary data.</text>
</comment>
<name>A0ACB7X5A4_9ERIC</name>
<accession>A0ACB7X5A4</accession>
<protein>
    <submittedName>
        <fullName evidence="1">Uncharacterized protein</fullName>
    </submittedName>
</protein>
<evidence type="ECO:0000313" key="2">
    <source>
        <dbReference type="Proteomes" id="UP000828048"/>
    </source>
</evidence>
<keyword evidence="2" id="KW-1185">Reference proteome</keyword>
<dbReference type="Proteomes" id="UP000828048">
    <property type="component" value="Chromosome 2"/>
</dbReference>
<proteinExistence type="predicted"/>
<gene>
    <name evidence="1" type="ORF">Vadar_030412</name>
</gene>